<evidence type="ECO:0000313" key="6">
    <source>
        <dbReference type="EMBL" id="VDD84121.1"/>
    </source>
</evidence>
<dbReference type="GO" id="GO:0016020">
    <property type="term" value="C:membrane"/>
    <property type="evidence" value="ECO:0007669"/>
    <property type="project" value="UniProtKB-SubCell"/>
</dbReference>
<reference evidence="6 7" key="2">
    <citation type="submission" date="2018-10" db="EMBL/GenBank/DDBJ databases">
        <authorList>
            <consortium name="Pathogen Informatics"/>
        </authorList>
    </citation>
    <scope>NUCLEOTIDE SEQUENCE [LARGE SCALE GENOMIC DNA]</scope>
</reference>
<dbReference type="Proteomes" id="UP000267029">
    <property type="component" value="Unassembled WGS sequence"/>
</dbReference>
<evidence type="ECO:0000256" key="3">
    <source>
        <dbReference type="ARBA" id="ARBA00022989"/>
    </source>
</evidence>
<keyword evidence="3 5" id="KW-1133">Transmembrane helix</keyword>
<dbReference type="PRINTS" id="PR00259">
    <property type="entry name" value="TMFOUR"/>
</dbReference>
<dbReference type="AlphaFoldDB" id="A0A0R3UQG8"/>
<keyword evidence="2 5" id="KW-0812">Transmembrane</keyword>
<dbReference type="STRING" id="53468.A0A0R3UQG8"/>
<gene>
    <name evidence="6" type="ORF">MCOS_LOCUS10124</name>
</gene>
<reference evidence="8" key="1">
    <citation type="submission" date="2017-02" db="UniProtKB">
        <authorList>
            <consortium name="WormBaseParasite"/>
        </authorList>
    </citation>
    <scope>IDENTIFICATION</scope>
</reference>
<evidence type="ECO:0000256" key="5">
    <source>
        <dbReference type="SAM" id="Phobius"/>
    </source>
</evidence>
<proteinExistence type="predicted"/>
<feature type="transmembrane region" description="Helical" evidence="5">
    <location>
        <begin position="82"/>
        <end position="105"/>
    </location>
</feature>
<dbReference type="WBParaSite" id="MCOS_0001012301-mRNA-1">
    <property type="protein sequence ID" value="MCOS_0001012301-mRNA-1"/>
    <property type="gene ID" value="MCOS_0001012301"/>
</dbReference>
<evidence type="ECO:0000256" key="4">
    <source>
        <dbReference type="ARBA" id="ARBA00023136"/>
    </source>
</evidence>
<keyword evidence="7" id="KW-1185">Reference proteome</keyword>
<dbReference type="EMBL" id="UXSR01006005">
    <property type="protein sequence ID" value="VDD84121.1"/>
    <property type="molecule type" value="Genomic_DNA"/>
</dbReference>
<organism evidence="8">
    <name type="scientific">Mesocestoides corti</name>
    <name type="common">Flatworm</name>
    <dbReference type="NCBI Taxonomy" id="53468"/>
    <lineage>
        <taxon>Eukaryota</taxon>
        <taxon>Metazoa</taxon>
        <taxon>Spiralia</taxon>
        <taxon>Lophotrochozoa</taxon>
        <taxon>Platyhelminthes</taxon>
        <taxon>Cestoda</taxon>
        <taxon>Eucestoda</taxon>
        <taxon>Cyclophyllidea</taxon>
        <taxon>Mesocestoididae</taxon>
        <taxon>Mesocestoides</taxon>
    </lineage>
</organism>
<keyword evidence="4 5" id="KW-0472">Membrane</keyword>
<accession>A0A0R3UQG8</accession>
<feature type="transmembrane region" description="Helical" evidence="5">
    <location>
        <begin position="49"/>
        <end position="70"/>
    </location>
</feature>
<feature type="transmembrane region" description="Helical" evidence="5">
    <location>
        <begin position="12"/>
        <end position="37"/>
    </location>
</feature>
<name>A0A0R3UQG8_MESCO</name>
<dbReference type="Pfam" id="PF00335">
    <property type="entry name" value="Tetraspanin"/>
    <property type="match status" value="1"/>
</dbReference>
<evidence type="ECO:0000313" key="8">
    <source>
        <dbReference type="WBParaSite" id="MCOS_0001012301-mRNA-1"/>
    </source>
</evidence>
<evidence type="ECO:0000313" key="7">
    <source>
        <dbReference type="Proteomes" id="UP000267029"/>
    </source>
</evidence>
<evidence type="ECO:0000256" key="1">
    <source>
        <dbReference type="ARBA" id="ARBA00004141"/>
    </source>
</evidence>
<evidence type="ECO:0000256" key="2">
    <source>
        <dbReference type="ARBA" id="ARBA00022692"/>
    </source>
</evidence>
<feature type="transmembrane region" description="Helical" evidence="5">
    <location>
        <begin position="125"/>
        <end position="145"/>
    </location>
</feature>
<dbReference type="InterPro" id="IPR018499">
    <property type="entry name" value="Tetraspanin/Peripherin"/>
</dbReference>
<comment type="subcellular location">
    <subcellularLocation>
        <location evidence="1">Membrane</location>
        <topology evidence="1">Multi-pass membrane protein</topology>
    </subcellularLocation>
</comment>
<sequence length="155" mass="16316">MTLSCSGTVLKIFIFTISIIIIIIGALCGIFGCYILGTSLQVKTTMLIGPFAFGTATGLLVLIVGFLGFLGALHESNCMIRTFAVCAAVLLVAELIVAILVFISQGQGCSFALFELFKTHFLAEGILSILLCPFLLGAMFCACLFTKSDGPTADA</sequence>
<protein>
    <submittedName>
        <fullName evidence="8">Leukocyte surface antigen CD53-like</fullName>
    </submittedName>
</protein>